<dbReference type="Pfam" id="PF00188">
    <property type="entry name" value="CAP"/>
    <property type="match status" value="1"/>
</dbReference>
<feature type="signal peptide" evidence="2">
    <location>
        <begin position="1"/>
        <end position="35"/>
    </location>
</feature>
<evidence type="ECO:0000256" key="2">
    <source>
        <dbReference type="SAM" id="SignalP"/>
    </source>
</evidence>
<dbReference type="SUPFAM" id="SSF55797">
    <property type="entry name" value="PR-1-like"/>
    <property type="match status" value="1"/>
</dbReference>
<keyword evidence="5" id="KW-1185">Reference proteome</keyword>
<feature type="compositionally biased region" description="Basic and acidic residues" evidence="1">
    <location>
        <begin position="115"/>
        <end position="138"/>
    </location>
</feature>
<proteinExistence type="predicted"/>
<protein>
    <submittedName>
        <fullName evidence="4">CAP domain-containing protein</fullName>
    </submittedName>
</protein>
<dbReference type="Gene3D" id="3.40.33.10">
    <property type="entry name" value="CAP"/>
    <property type="match status" value="1"/>
</dbReference>
<evidence type="ECO:0000259" key="3">
    <source>
        <dbReference type="Pfam" id="PF00188"/>
    </source>
</evidence>
<feature type="region of interest" description="Disordered" evidence="1">
    <location>
        <begin position="46"/>
        <end position="158"/>
    </location>
</feature>
<dbReference type="PANTHER" id="PTHR31157:SF1">
    <property type="entry name" value="SCP DOMAIN-CONTAINING PROTEIN"/>
    <property type="match status" value="1"/>
</dbReference>
<feature type="domain" description="SCP" evidence="3">
    <location>
        <begin position="162"/>
        <end position="276"/>
    </location>
</feature>
<feature type="compositionally biased region" description="Low complexity" evidence="1">
    <location>
        <begin position="70"/>
        <end position="104"/>
    </location>
</feature>
<keyword evidence="2" id="KW-0732">Signal</keyword>
<dbReference type="InterPro" id="IPR014044">
    <property type="entry name" value="CAP_dom"/>
</dbReference>
<reference evidence="4" key="1">
    <citation type="submission" date="2022-06" db="EMBL/GenBank/DDBJ databases">
        <title>Genome public.</title>
        <authorList>
            <person name="Sun Q."/>
        </authorList>
    </citation>
    <scope>NUCLEOTIDE SEQUENCE</scope>
    <source>
        <strain evidence="4">CWNU-1</strain>
    </source>
</reference>
<dbReference type="EMBL" id="JAMQAW010000052">
    <property type="protein sequence ID" value="MCM2392982.1"/>
    <property type="molecule type" value="Genomic_DNA"/>
</dbReference>
<evidence type="ECO:0000313" key="5">
    <source>
        <dbReference type="Proteomes" id="UP001431429"/>
    </source>
</evidence>
<dbReference type="Proteomes" id="UP001431429">
    <property type="component" value="Unassembled WGS sequence"/>
</dbReference>
<accession>A0ABT0UWM0</accession>
<dbReference type="PANTHER" id="PTHR31157">
    <property type="entry name" value="SCP DOMAIN-CONTAINING PROTEIN"/>
    <property type="match status" value="1"/>
</dbReference>
<gene>
    <name evidence="4" type="ORF">NBG84_32650</name>
</gene>
<feature type="chain" id="PRO_5045995422" evidence="2">
    <location>
        <begin position="36"/>
        <end position="278"/>
    </location>
</feature>
<evidence type="ECO:0000256" key="1">
    <source>
        <dbReference type="SAM" id="MobiDB-lite"/>
    </source>
</evidence>
<dbReference type="InterPro" id="IPR035940">
    <property type="entry name" value="CAP_sf"/>
</dbReference>
<dbReference type="CDD" id="cd05379">
    <property type="entry name" value="CAP_bacterial"/>
    <property type="match status" value="1"/>
</dbReference>
<organism evidence="4 5">
    <name type="scientific">Streptomyces albipurpureus</name>
    <dbReference type="NCBI Taxonomy" id="2897419"/>
    <lineage>
        <taxon>Bacteria</taxon>
        <taxon>Bacillati</taxon>
        <taxon>Actinomycetota</taxon>
        <taxon>Actinomycetes</taxon>
        <taxon>Kitasatosporales</taxon>
        <taxon>Streptomycetaceae</taxon>
        <taxon>Streptomyces</taxon>
    </lineage>
</organism>
<sequence length="278" mass="29034">MGRHRRSANARTGRPVRTGLLGASAAMAVGAAAMASGLLPGGDVFTVGDRNPGGQVRADASPEWQPQGDSAAGAKPAQSASKAPSATVRPPSPSRSSKAPQKPSTRPTEQTKAPEATKEKPQTKKPTRPSERASDRSATRPAPTPPTTPSSSTEEAAEAEVLALVNEERAKVGCQPLRFDAALAKLAGDFSTDMAQRGFFDHTDPEGDTPWDRAEQSGVPKLGGENIARGQADAGAVMNSWMGSDGHRANILNCDYTRLGVGVHMGNGGPWWTQNFGF</sequence>
<name>A0ABT0UWM0_9ACTN</name>
<comment type="caution">
    <text evidence="4">The sequence shown here is derived from an EMBL/GenBank/DDBJ whole genome shotgun (WGS) entry which is preliminary data.</text>
</comment>
<evidence type="ECO:0000313" key="4">
    <source>
        <dbReference type="EMBL" id="MCM2392982.1"/>
    </source>
</evidence>